<dbReference type="AlphaFoldDB" id="A0A2M4D6J2"/>
<feature type="chain" id="PRO_5014811609" evidence="1">
    <location>
        <begin position="17"/>
        <end position="98"/>
    </location>
</feature>
<proteinExistence type="predicted"/>
<protein>
    <submittedName>
        <fullName evidence="2">Putative secreted protein</fullName>
    </submittedName>
</protein>
<reference evidence="2" key="1">
    <citation type="submission" date="2018-01" db="EMBL/GenBank/DDBJ databases">
        <title>An insight into the sialome of Amazonian anophelines.</title>
        <authorList>
            <person name="Ribeiro J.M."/>
            <person name="Scarpassa V."/>
            <person name="Calvo E."/>
        </authorList>
    </citation>
    <scope>NUCLEOTIDE SEQUENCE</scope>
</reference>
<evidence type="ECO:0000256" key="1">
    <source>
        <dbReference type="SAM" id="SignalP"/>
    </source>
</evidence>
<keyword evidence="1" id="KW-0732">Signal</keyword>
<organism evidence="2">
    <name type="scientific">Anopheles darlingi</name>
    <name type="common">Mosquito</name>
    <dbReference type="NCBI Taxonomy" id="43151"/>
    <lineage>
        <taxon>Eukaryota</taxon>
        <taxon>Metazoa</taxon>
        <taxon>Ecdysozoa</taxon>
        <taxon>Arthropoda</taxon>
        <taxon>Hexapoda</taxon>
        <taxon>Insecta</taxon>
        <taxon>Pterygota</taxon>
        <taxon>Neoptera</taxon>
        <taxon>Endopterygota</taxon>
        <taxon>Diptera</taxon>
        <taxon>Nematocera</taxon>
        <taxon>Culicoidea</taxon>
        <taxon>Culicidae</taxon>
        <taxon>Anophelinae</taxon>
        <taxon>Anopheles</taxon>
    </lineage>
</organism>
<accession>A0A2M4D6J2</accession>
<evidence type="ECO:0000313" key="2">
    <source>
        <dbReference type="EMBL" id="MBW73185.1"/>
    </source>
</evidence>
<dbReference type="EMBL" id="GGFL01009007">
    <property type="protein sequence ID" value="MBW73185.1"/>
    <property type="molecule type" value="Transcribed_RNA"/>
</dbReference>
<name>A0A2M4D6J2_ANODA</name>
<feature type="signal peptide" evidence="1">
    <location>
        <begin position="1"/>
        <end position="16"/>
    </location>
</feature>
<sequence>MVRSFALLTILLLTRAQRPFFLIRTTFLCYSCTCHSYTQIIVPSSFLARLSFTLFASTFRYVCSLRLDICCDCHKIMLKTRSSQLRTVIQTTARRFNF</sequence>